<protein>
    <recommendedName>
        <fullName evidence="5">Reverse transcriptase zinc-binding domain-containing protein</fullName>
    </recommendedName>
</protein>
<evidence type="ECO:0000256" key="1">
    <source>
        <dbReference type="SAM" id="MobiDB-lite"/>
    </source>
</evidence>
<evidence type="ECO:0008006" key="5">
    <source>
        <dbReference type="Google" id="ProtNLM"/>
    </source>
</evidence>
<feature type="domain" description="Reverse transcriptase zinc-binding" evidence="3">
    <location>
        <begin position="1277"/>
        <end position="1361"/>
    </location>
</feature>
<dbReference type="PANTHER" id="PTHR33116:SF78">
    <property type="entry name" value="OS12G0587133 PROTEIN"/>
    <property type="match status" value="1"/>
</dbReference>
<proteinExistence type="predicted"/>
<name>A0A2N9HRI7_FAGSY</name>
<dbReference type="PANTHER" id="PTHR33116">
    <property type="entry name" value="REVERSE TRANSCRIPTASE ZINC-BINDING DOMAIN-CONTAINING PROTEIN-RELATED-RELATED"/>
    <property type="match status" value="1"/>
</dbReference>
<evidence type="ECO:0000259" key="3">
    <source>
        <dbReference type="Pfam" id="PF13966"/>
    </source>
</evidence>
<evidence type="ECO:0000313" key="4">
    <source>
        <dbReference type="EMBL" id="SPD16707.1"/>
    </source>
</evidence>
<dbReference type="InterPro" id="IPR036691">
    <property type="entry name" value="Endo/exonu/phosph_ase_sf"/>
</dbReference>
<dbReference type="SUPFAM" id="SSF56219">
    <property type="entry name" value="DNase I-like"/>
    <property type="match status" value="1"/>
</dbReference>
<sequence length="1467" mass="166333">MVVSLGTCSNLGKIIQVQIKASQKETNNSDVSHTRDNSVEPPILSATIEAQDLQVPTYVALTFVHEEELIIEPKQQVFEDTQLDEVDKFDVTFPAVPCSLLSLDAMDISGEQHLDIRHDIVKKRIDAHSNVIEVRQDGIGAPKAPFQPQPQPPPPQQPPPTQTPPLTYTLPLPPPHIQKSTIDSHSRNAVRCEAPLSVSTPRYSPWALMGVEWILSILWRLRLPRPVFSNSCETGIGLWSSVAYPIEGGGMWSSRSTMEEPNEAIYGYLRGGMELGGSGTGIARHVAVAPVVEPRKGSNGNNSNPKTVKEIWKSWGREDNSVKIARSKYLRGSWKGYKGLGVNGWVTMSESEPHPTYYIELSFWRRSHYRDRGYHRKEPEVRSVLESDMVPSPAIDSTAAAACGELWCDPVMESEPEKCENAPISMVRVDLASEDTGMESGDDTMPWRAQEPRQELIVCNAVSVLETEMGAPDITPMKGNAHSKRVNRQYRGMCKLVGFPIDTHEQECLELLRRIEETRAQMKGALDCWEEWFLMKLKLVSWNVRGLNDPKKREVLKNWLRKWKVDVVCLQETKLDKVDWQVIQSVWGNRFAGIIDGFEWVGTGVYGPTRDDIRTGLWDELRDVRLQWPIPWCVFESQYLVDLPLMGGSYTWCNGAATPSMSRIDRILVSTEWEEQYPDVQKLLPKPISDHNSILLEAGGMAMGKSSFKFENMWLKAPGFVDKVRAWWSNYSFDDTPSFVLAQKLKALKGDLKVWNKQVFGDVGVKRQKLECELQLLEEKESESSLSDDDCCRREECKIELEKVAHMEEASWRQKSRRVEVDGIVYEEAPEVREKMVQFYESLYQEHEPWRPTVNGLNFDVILPEERDMLEKKFETEEVLQVVKDLQGIKLLALTVSLWHFSSSVALIPKKQTASNIRDFRPISLIVYKLLAKVLANRLRMVLDGLISESQNAFVGGRKILDSVLIANECLDSRLKSHVPGRVSLPVRRFATSRPPLSFVIPLGNGSPKQDVEESGVRRRTGLRVNMYKSEMVLVGEVQNLSDLAESLCCHTGELPLSYLGMPLGASYKATAVWNPILEKMERRLSGWQKLYLSKGGRLTLLRSTLSSLPTYFLSLFTIPISVAHRIEKLQRDFLWGGMGNDSTHHLVGWDKVCTPKEKGGLGIRSVVLLNKALLGKWLWRFGLEENNLWRWVVVEKFGVVIGDGVPILLGVPMDAVFGRGYCQVGMIISNMFTAEGPLWTLFCADKPQGVLVLSSVAVPNLVPDGLKWKCNKAGVFDSKSFYAALSNRPGVLFPWKSVWKVKAPPRVAFFIWSAAWGKILTCDNLMRRGYTMAGWCCMCQCAEEMVDHLLIHCSAIQPLWSFVFRAFHIHWILPNRVLELLCGWRNWFGRHQSNIWNLIPHCLMRTVWRERNSRTFDDKKKSADQLLGSFVETLFEWSRAWGFTTTITVHDFVAGLHADLSYVSAL</sequence>
<feature type="compositionally biased region" description="Pro residues" evidence="1">
    <location>
        <begin position="145"/>
        <end position="163"/>
    </location>
</feature>
<dbReference type="InterPro" id="IPR005135">
    <property type="entry name" value="Endo/exonuclease/phosphatase"/>
</dbReference>
<dbReference type="Pfam" id="PF03372">
    <property type="entry name" value="Exo_endo_phos"/>
    <property type="match status" value="1"/>
</dbReference>
<accession>A0A2N9HRI7</accession>
<feature type="domain" description="Endonuclease/exonuclease/phosphatase" evidence="2">
    <location>
        <begin position="540"/>
        <end position="589"/>
    </location>
</feature>
<dbReference type="Pfam" id="PF13966">
    <property type="entry name" value="zf-RVT"/>
    <property type="match status" value="1"/>
</dbReference>
<evidence type="ECO:0000259" key="2">
    <source>
        <dbReference type="Pfam" id="PF03372"/>
    </source>
</evidence>
<organism evidence="4">
    <name type="scientific">Fagus sylvatica</name>
    <name type="common">Beechnut</name>
    <dbReference type="NCBI Taxonomy" id="28930"/>
    <lineage>
        <taxon>Eukaryota</taxon>
        <taxon>Viridiplantae</taxon>
        <taxon>Streptophyta</taxon>
        <taxon>Embryophyta</taxon>
        <taxon>Tracheophyta</taxon>
        <taxon>Spermatophyta</taxon>
        <taxon>Magnoliopsida</taxon>
        <taxon>eudicotyledons</taxon>
        <taxon>Gunneridae</taxon>
        <taxon>Pentapetalae</taxon>
        <taxon>rosids</taxon>
        <taxon>fabids</taxon>
        <taxon>Fagales</taxon>
        <taxon>Fagaceae</taxon>
        <taxon>Fagus</taxon>
    </lineage>
</organism>
<dbReference type="EMBL" id="OIVN01004334">
    <property type="protein sequence ID" value="SPD16707.1"/>
    <property type="molecule type" value="Genomic_DNA"/>
</dbReference>
<feature type="region of interest" description="Disordered" evidence="1">
    <location>
        <begin position="140"/>
        <end position="185"/>
    </location>
</feature>
<reference evidence="4" key="1">
    <citation type="submission" date="2018-02" db="EMBL/GenBank/DDBJ databases">
        <authorList>
            <person name="Cohen D.B."/>
            <person name="Kent A.D."/>
        </authorList>
    </citation>
    <scope>NUCLEOTIDE SEQUENCE</scope>
</reference>
<dbReference type="Gene3D" id="3.60.10.10">
    <property type="entry name" value="Endonuclease/exonuclease/phosphatase"/>
    <property type="match status" value="1"/>
</dbReference>
<dbReference type="GO" id="GO:0003824">
    <property type="term" value="F:catalytic activity"/>
    <property type="evidence" value="ECO:0007669"/>
    <property type="project" value="InterPro"/>
</dbReference>
<gene>
    <name evidence="4" type="ORF">FSB_LOCUS44589</name>
</gene>
<dbReference type="InterPro" id="IPR026960">
    <property type="entry name" value="RVT-Znf"/>
</dbReference>